<evidence type="ECO:0000313" key="3">
    <source>
        <dbReference type="EMBL" id="GMM54964.1"/>
    </source>
</evidence>
<comment type="similarity">
    <text evidence="1">Belongs to the prefoldin subunit beta family.</text>
</comment>
<dbReference type="Proteomes" id="UP001377567">
    <property type="component" value="Unassembled WGS sequence"/>
</dbReference>
<dbReference type="InterPro" id="IPR009053">
    <property type="entry name" value="Prefoldin"/>
</dbReference>
<dbReference type="Pfam" id="PF01920">
    <property type="entry name" value="Prefoldin_2"/>
    <property type="match status" value="1"/>
</dbReference>
<dbReference type="AlphaFoldDB" id="A0AAV5RWP2"/>
<dbReference type="GO" id="GO:0016272">
    <property type="term" value="C:prefoldin complex"/>
    <property type="evidence" value="ECO:0007669"/>
    <property type="project" value="InterPro"/>
</dbReference>
<gene>
    <name evidence="3" type="ORF">DAKH74_015800</name>
</gene>
<dbReference type="PANTHER" id="PTHR20903:SF0">
    <property type="entry name" value="PREFOLDIN SUBUNIT 1"/>
    <property type="match status" value="1"/>
</dbReference>
<keyword evidence="2" id="KW-0143">Chaperone</keyword>
<dbReference type="InterPro" id="IPR002777">
    <property type="entry name" value="PFD_beta-like"/>
</dbReference>
<evidence type="ECO:0000313" key="4">
    <source>
        <dbReference type="Proteomes" id="UP001377567"/>
    </source>
</evidence>
<comment type="caution">
    <text evidence="3">The sequence shown here is derived from an EMBL/GenBank/DDBJ whole genome shotgun (WGS) entry which is preliminary data.</text>
</comment>
<organism evidence="3 4">
    <name type="scientific">Maudiozyma humilis</name>
    <name type="common">Sour dough yeast</name>
    <name type="synonym">Kazachstania humilis</name>
    <dbReference type="NCBI Taxonomy" id="51915"/>
    <lineage>
        <taxon>Eukaryota</taxon>
        <taxon>Fungi</taxon>
        <taxon>Dikarya</taxon>
        <taxon>Ascomycota</taxon>
        <taxon>Saccharomycotina</taxon>
        <taxon>Saccharomycetes</taxon>
        <taxon>Saccharomycetales</taxon>
        <taxon>Saccharomycetaceae</taxon>
        <taxon>Maudiozyma</taxon>
    </lineage>
</organism>
<evidence type="ECO:0000256" key="1">
    <source>
        <dbReference type="ARBA" id="ARBA00008045"/>
    </source>
</evidence>
<dbReference type="EMBL" id="BTGD01000003">
    <property type="protein sequence ID" value="GMM54964.1"/>
    <property type="molecule type" value="Genomic_DNA"/>
</dbReference>
<dbReference type="SUPFAM" id="SSF46579">
    <property type="entry name" value="Prefoldin"/>
    <property type="match status" value="1"/>
</dbReference>
<protein>
    <submittedName>
        <fullName evidence="3">Prefolding complex chaperone subunit</fullName>
    </submittedName>
</protein>
<accession>A0AAV5RWP2</accession>
<dbReference type="GO" id="GO:0044183">
    <property type="term" value="F:protein folding chaperone"/>
    <property type="evidence" value="ECO:0007669"/>
    <property type="project" value="TreeGrafter"/>
</dbReference>
<dbReference type="GO" id="GO:0005737">
    <property type="term" value="C:cytoplasm"/>
    <property type="evidence" value="ECO:0007669"/>
    <property type="project" value="TreeGrafter"/>
</dbReference>
<name>A0AAV5RWP2_MAUHU</name>
<sequence length="114" mass="12825">MSNTSVLADVANSLRSYSSQLGSVNQQLAHLENQEKIAQLTSKEIGSYPTDHVWRSCGRSFILQDKSKYIADLEHDEGIIKDQKKNLTIKQNYLQTSVDKAKDTLKTLVEKGNQ</sequence>
<dbReference type="PANTHER" id="PTHR20903">
    <property type="entry name" value="PREFOLDIN SUBUNIT 1-RELATED"/>
    <property type="match status" value="1"/>
</dbReference>
<dbReference type="GO" id="GO:0051082">
    <property type="term" value="F:unfolded protein binding"/>
    <property type="evidence" value="ECO:0007669"/>
    <property type="project" value="InterPro"/>
</dbReference>
<proteinExistence type="inferred from homology"/>
<evidence type="ECO:0000256" key="2">
    <source>
        <dbReference type="ARBA" id="ARBA00023186"/>
    </source>
</evidence>
<reference evidence="3 4" key="1">
    <citation type="journal article" date="2023" name="Elife">
        <title>Identification of key yeast species and microbe-microbe interactions impacting larval growth of Drosophila in the wild.</title>
        <authorList>
            <person name="Mure A."/>
            <person name="Sugiura Y."/>
            <person name="Maeda R."/>
            <person name="Honda K."/>
            <person name="Sakurai N."/>
            <person name="Takahashi Y."/>
            <person name="Watada M."/>
            <person name="Katoh T."/>
            <person name="Gotoh A."/>
            <person name="Gotoh Y."/>
            <person name="Taniguchi I."/>
            <person name="Nakamura K."/>
            <person name="Hayashi T."/>
            <person name="Katayama T."/>
            <person name="Uemura T."/>
            <person name="Hattori Y."/>
        </authorList>
    </citation>
    <scope>NUCLEOTIDE SEQUENCE [LARGE SCALE GENOMIC DNA]</scope>
    <source>
        <strain evidence="3 4">KH-74</strain>
    </source>
</reference>
<keyword evidence="4" id="KW-1185">Reference proteome</keyword>
<dbReference type="Gene3D" id="1.10.287.370">
    <property type="match status" value="1"/>
</dbReference>